<dbReference type="OrthoDB" id="9813334at2"/>
<comment type="similarity">
    <text evidence="1 4 5">Belongs to the bacterial ribosomal protein bL21 family.</text>
</comment>
<accession>A0A4R9K0F6</accession>
<evidence type="ECO:0000256" key="4">
    <source>
        <dbReference type="HAMAP-Rule" id="MF_01363"/>
    </source>
</evidence>
<protein>
    <recommendedName>
        <fullName evidence="4">Large ribosomal subunit protein bL21</fullName>
    </recommendedName>
</protein>
<keyword evidence="4 5" id="KW-0694">RNA-binding</keyword>
<organism evidence="6 7">
    <name type="scientific">Leptospira ognonensis</name>
    <dbReference type="NCBI Taxonomy" id="2484945"/>
    <lineage>
        <taxon>Bacteria</taxon>
        <taxon>Pseudomonadati</taxon>
        <taxon>Spirochaetota</taxon>
        <taxon>Spirochaetia</taxon>
        <taxon>Leptospirales</taxon>
        <taxon>Leptospiraceae</taxon>
        <taxon>Leptospira</taxon>
    </lineage>
</organism>
<dbReference type="Pfam" id="PF00829">
    <property type="entry name" value="Ribosomal_L21p"/>
    <property type="match status" value="1"/>
</dbReference>
<evidence type="ECO:0000313" key="7">
    <source>
        <dbReference type="Proteomes" id="UP000297693"/>
    </source>
</evidence>
<keyword evidence="2 4" id="KW-0689">Ribosomal protein</keyword>
<dbReference type="SUPFAM" id="SSF141091">
    <property type="entry name" value="L21p-like"/>
    <property type="match status" value="1"/>
</dbReference>
<dbReference type="EMBL" id="RQGD01000035">
    <property type="protein sequence ID" value="TGL57499.1"/>
    <property type="molecule type" value="Genomic_DNA"/>
</dbReference>
<dbReference type="RefSeq" id="WP_135624620.1">
    <property type="nucleotide sequence ID" value="NZ_RQGD01000035.1"/>
</dbReference>
<comment type="function">
    <text evidence="4 5">This protein binds to 23S rRNA in the presence of protein L20.</text>
</comment>
<evidence type="ECO:0000256" key="2">
    <source>
        <dbReference type="ARBA" id="ARBA00022980"/>
    </source>
</evidence>
<dbReference type="NCBIfam" id="TIGR00061">
    <property type="entry name" value="L21"/>
    <property type="match status" value="1"/>
</dbReference>
<dbReference type="HAMAP" id="MF_01363">
    <property type="entry name" value="Ribosomal_bL21"/>
    <property type="match status" value="1"/>
</dbReference>
<dbReference type="GO" id="GO:1990904">
    <property type="term" value="C:ribonucleoprotein complex"/>
    <property type="evidence" value="ECO:0007669"/>
    <property type="project" value="UniProtKB-KW"/>
</dbReference>
<evidence type="ECO:0000256" key="1">
    <source>
        <dbReference type="ARBA" id="ARBA00008563"/>
    </source>
</evidence>
<dbReference type="Proteomes" id="UP000297693">
    <property type="component" value="Unassembled WGS sequence"/>
</dbReference>
<proteinExistence type="inferred from homology"/>
<dbReference type="GO" id="GO:0005737">
    <property type="term" value="C:cytoplasm"/>
    <property type="evidence" value="ECO:0007669"/>
    <property type="project" value="UniProtKB-ARBA"/>
</dbReference>
<reference evidence="6" key="1">
    <citation type="journal article" date="2019" name="PLoS Negl. Trop. Dis.">
        <title>Revisiting the worldwide diversity of Leptospira species in the environment.</title>
        <authorList>
            <person name="Vincent A.T."/>
            <person name="Schiettekatte O."/>
            <person name="Bourhy P."/>
            <person name="Veyrier F.J."/>
            <person name="Picardeau M."/>
        </authorList>
    </citation>
    <scope>NUCLEOTIDE SEQUENCE [LARGE SCALE GENOMIC DNA]</scope>
    <source>
        <strain evidence="6">201702476</strain>
    </source>
</reference>
<dbReference type="AlphaFoldDB" id="A0A4R9K0F6"/>
<evidence type="ECO:0000313" key="6">
    <source>
        <dbReference type="EMBL" id="TGL57499.1"/>
    </source>
</evidence>
<keyword evidence="3 4" id="KW-0687">Ribonucleoprotein</keyword>
<dbReference type="InterPro" id="IPR036164">
    <property type="entry name" value="bL21-like_sf"/>
</dbReference>
<dbReference type="InterPro" id="IPR001787">
    <property type="entry name" value="Ribosomal_bL21"/>
</dbReference>
<dbReference type="GO" id="GO:0019843">
    <property type="term" value="F:rRNA binding"/>
    <property type="evidence" value="ECO:0007669"/>
    <property type="project" value="UniProtKB-UniRule"/>
</dbReference>
<sequence length="102" mass="11341">MFAIIELGAKQFKVAPDQFFVADKTSNAVGNSFDAKVLLLSDENKVNIGSPALAGAKVTLKVIEDCKGEKIHGFKYKKRKNYKRAWGHRQQLQKFQVVSISG</sequence>
<name>A0A4R9K0F6_9LEPT</name>
<comment type="caution">
    <text evidence="6">The sequence shown here is derived from an EMBL/GenBank/DDBJ whole genome shotgun (WGS) entry which is preliminary data.</text>
</comment>
<dbReference type="GO" id="GO:0005840">
    <property type="term" value="C:ribosome"/>
    <property type="evidence" value="ECO:0007669"/>
    <property type="project" value="UniProtKB-KW"/>
</dbReference>
<keyword evidence="4 5" id="KW-0699">rRNA-binding</keyword>
<keyword evidence="7" id="KW-1185">Reference proteome</keyword>
<evidence type="ECO:0000256" key="3">
    <source>
        <dbReference type="ARBA" id="ARBA00023274"/>
    </source>
</evidence>
<dbReference type="PANTHER" id="PTHR21349">
    <property type="entry name" value="50S RIBOSOMAL PROTEIN L21"/>
    <property type="match status" value="1"/>
</dbReference>
<dbReference type="InterPro" id="IPR028909">
    <property type="entry name" value="bL21-like"/>
</dbReference>
<dbReference type="PANTHER" id="PTHR21349:SF0">
    <property type="entry name" value="LARGE RIBOSOMAL SUBUNIT PROTEIN BL21M"/>
    <property type="match status" value="1"/>
</dbReference>
<gene>
    <name evidence="4 6" type="primary">rplU</name>
    <name evidence="6" type="ORF">EHQ58_14580</name>
</gene>
<dbReference type="GO" id="GO:0006412">
    <property type="term" value="P:translation"/>
    <property type="evidence" value="ECO:0007669"/>
    <property type="project" value="UniProtKB-UniRule"/>
</dbReference>
<evidence type="ECO:0000256" key="5">
    <source>
        <dbReference type="RuleBase" id="RU000562"/>
    </source>
</evidence>
<comment type="subunit">
    <text evidence="4">Part of the 50S ribosomal subunit. Contacts protein L20.</text>
</comment>
<dbReference type="GO" id="GO:0003735">
    <property type="term" value="F:structural constituent of ribosome"/>
    <property type="evidence" value="ECO:0007669"/>
    <property type="project" value="InterPro"/>
</dbReference>